<evidence type="ECO:0000256" key="3">
    <source>
        <dbReference type="ARBA" id="ARBA00023125"/>
    </source>
</evidence>
<evidence type="ECO:0000259" key="8">
    <source>
        <dbReference type="PROSITE" id="PS51032"/>
    </source>
</evidence>
<dbReference type="Gene3D" id="3.30.730.10">
    <property type="entry name" value="AP2/ERF domain"/>
    <property type="match status" value="1"/>
</dbReference>
<dbReference type="InterPro" id="IPR016177">
    <property type="entry name" value="DNA-bd_dom_sf"/>
</dbReference>
<dbReference type="GO" id="GO:0009873">
    <property type="term" value="P:ethylene-activated signaling pathway"/>
    <property type="evidence" value="ECO:0007669"/>
    <property type="project" value="InterPro"/>
</dbReference>
<dbReference type="EMBL" id="JAXQNO010000005">
    <property type="protein sequence ID" value="KAK4798475.1"/>
    <property type="molecule type" value="Genomic_DNA"/>
</dbReference>
<comment type="similarity">
    <text evidence="6">Belongs to the AP2/ERF transcription factor family. ERF subfamily.</text>
</comment>
<dbReference type="InterPro" id="IPR001471">
    <property type="entry name" value="AP2/ERF_dom"/>
</dbReference>
<keyword evidence="4" id="KW-0804">Transcription</keyword>
<evidence type="ECO:0000256" key="1">
    <source>
        <dbReference type="ARBA" id="ARBA00004123"/>
    </source>
</evidence>
<dbReference type="Pfam" id="PF00847">
    <property type="entry name" value="AP2"/>
    <property type="match status" value="1"/>
</dbReference>
<comment type="subcellular location">
    <subcellularLocation>
        <location evidence="1">Nucleus</location>
    </subcellularLocation>
</comment>
<keyword evidence="2" id="KW-0805">Transcription regulation</keyword>
<dbReference type="CDD" id="cd00018">
    <property type="entry name" value="AP2"/>
    <property type="match status" value="1"/>
</dbReference>
<accession>A0AAN7MNF3</accession>
<evidence type="ECO:0000256" key="6">
    <source>
        <dbReference type="ARBA" id="ARBA00024343"/>
    </source>
</evidence>
<evidence type="ECO:0000256" key="7">
    <source>
        <dbReference type="SAM" id="MobiDB-lite"/>
    </source>
</evidence>
<dbReference type="SMART" id="SM00380">
    <property type="entry name" value="AP2"/>
    <property type="match status" value="1"/>
</dbReference>
<evidence type="ECO:0000256" key="2">
    <source>
        <dbReference type="ARBA" id="ARBA00023015"/>
    </source>
</evidence>
<keyword evidence="10" id="KW-1185">Reference proteome</keyword>
<reference evidence="9 10" key="1">
    <citation type="journal article" date="2023" name="Hortic Res">
        <title>Pangenome of water caltrop reveals structural variations and asymmetric subgenome divergence after allopolyploidization.</title>
        <authorList>
            <person name="Zhang X."/>
            <person name="Chen Y."/>
            <person name="Wang L."/>
            <person name="Yuan Y."/>
            <person name="Fang M."/>
            <person name="Shi L."/>
            <person name="Lu R."/>
            <person name="Comes H.P."/>
            <person name="Ma Y."/>
            <person name="Chen Y."/>
            <person name="Huang G."/>
            <person name="Zhou Y."/>
            <person name="Zheng Z."/>
            <person name="Qiu Y."/>
        </authorList>
    </citation>
    <scope>NUCLEOTIDE SEQUENCE [LARGE SCALE GENOMIC DNA]</scope>
    <source>
        <strain evidence="9">F231</strain>
    </source>
</reference>
<dbReference type="PANTHER" id="PTHR31190">
    <property type="entry name" value="DNA-BINDING DOMAIN"/>
    <property type="match status" value="1"/>
</dbReference>
<feature type="domain" description="AP2/ERF" evidence="8">
    <location>
        <begin position="86"/>
        <end position="143"/>
    </location>
</feature>
<dbReference type="PANTHER" id="PTHR31190:SF142">
    <property type="entry name" value="ETHYLENE-RESPONSIVE TRANSCRIPTION FACTOR RAP2-3"/>
    <property type="match status" value="1"/>
</dbReference>
<gene>
    <name evidence="9" type="ORF">SAY86_030801</name>
</gene>
<proteinExistence type="inferred from homology"/>
<dbReference type="GO" id="GO:0005634">
    <property type="term" value="C:nucleus"/>
    <property type="evidence" value="ECO:0007669"/>
    <property type="project" value="UniProtKB-SubCell"/>
</dbReference>
<dbReference type="PROSITE" id="PS51032">
    <property type="entry name" value="AP2_ERF"/>
    <property type="match status" value="1"/>
</dbReference>
<sequence>MCGGALISYFIELRRGHRRPAGSMWSDLDATDLLGHEHSGATKENEEVPAKGKKGQKQIRCHATEHHPGRGLMKSGGSGQRARKNIYRGIRQRPWGKWAAEIRDPNKGVRVWLGTFDSAEDAALAYDRAALRIRGDKAKLNFPSPLSAPPIQQTPQLLPPAKRSRVVHCTELALEEQILSLETFLGLTDEEETKAAAEGGGRRLTEEVWVLGDLMTHTTATSVSEKMTATT</sequence>
<feature type="region of interest" description="Disordered" evidence="7">
    <location>
        <begin position="39"/>
        <end position="58"/>
    </location>
</feature>
<organism evidence="9 10">
    <name type="scientific">Trapa natans</name>
    <name type="common">Water chestnut</name>
    <dbReference type="NCBI Taxonomy" id="22666"/>
    <lineage>
        <taxon>Eukaryota</taxon>
        <taxon>Viridiplantae</taxon>
        <taxon>Streptophyta</taxon>
        <taxon>Embryophyta</taxon>
        <taxon>Tracheophyta</taxon>
        <taxon>Spermatophyta</taxon>
        <taxon>Magnoliopsida</taxon>
        <taxon>eudicotyledons</taxon>
        <taxon>Gunneridae</taxon>
        <taxon>Pentapetalae</taxon>
        <taxon>rosids</taxon>
        <taxon>malvids</taxon>
        <taxon>Myrtales</taxon>
        <taxon>Lythraceae</taxon>
        <taxon>Trapa</taxon>
    </lineage>
</organism>
<dbReference type="GO" id="GO:0003677">
    <property type="term" value="F:DNA binding"/>
    <property type="evidence" value="ECO:0007669"/>
    <property type="project" value="UniProtKB-KW"/>
</dbReference>
<keyword evidence="3" id="KW-0238">DNA-binding</keyword>
<protein>
    <recommendedName>
        <fullName evidence="8">AP2/ERF domain-containing protein</fullName>
    </recommendedName>
</protein>
<dbReference type="InterPro" id="IPR044808">
    <property type="entry name" value="ERF_plant"/>
</dbReference>
<dbReference type="PRINTS" id="PR00367">
    <property type="entry name" value="ETHRSPELEMNT"/>
</dbReference>
<comment type="caution">
    <text evidence="9">The sequence shown here is derived from an EMBL/GenBank/DDBJ whole genome shotgun (WGS) entry which is preliminary data.</text>
</comment>
<evidence type="ECO:0000313" key="10">
    <source>
        <dbReference type="Proteomes" id="UP001346149"/>
    </source>
</evidence>
<evidence type="ECO:0000256" key="5">
    <source>
        <dbReference type="ARBA" id="ARBA00023242"/>
    </source>
</evidence>
<dbReference type="SUPFAM" id="SSF54171">
    <property type="entry name" value="DNA-binding domain"/>
    <property type="match status" value="1"/>
</dbReference>
<dbReference type="AlphaFoldDB" id="A0AAN7MNF3"/>
<evidence type="ECO:0000313" key="9">
    <source>
        <dbReference type="EMBL" id="KAK4798475.1"/>
    </source>
</evidence>
<dbReference type="InterPro" id="IPR036955">
    <property type="entry name" value="AP2/ERF_dom_sf"/>
</dbReference>
<dbReference type="GO" id="GO:0003700">
    <property type="term" value="F:DNA-binding transcription factor activity"/>
    <property type="evidence" value="ECO:0007669"/>
    <property type="project" value="InterPro"/>
</dbReference>
<name>A0AAN7MNF3_TRANT</name>
<feature type="compositionally biased region" description="Basic and acidic residues" evidence="7">
    <location>
        <begin position="39"/>
        <end position="50"/>
    </location>
</feature>
<dbReference type="FunFam" id="3.30.730.10:FF:000001">
    <property type="entry name" value="Ethylene-responsive transcription factor 2"/>
    <property type="match status" value="1"/>
</dbReference>
<dbReference type="Proteomes" id="UP001346149">
    <property type="component" value="Unassembled WGS sequence"/>
</dbReference>
<evidence type="ECO:0000256" key="4">
    <source>
        <dbReference type="ARBA" id="ARBA00023163"/>
    </source>
</evidence>
<keyword evidence="5" id="KW-0539">Nucleus</keyword>